<gene>
    <name evidence="4" type="ORF">GM160_07725</name>
</gene>
<dbReference type="PANTHER" id="PTHR31005">
    <property type="entry name" value="DUF4139 DOMAIN-CONTAINING PROTEIN"/>
    <property type="match status" value="1"/>
</dbReference>
<feature type="region of interest" description="Disordered" evidence="1">
    <location>
        <begin position="464"/>
        <end position="483"/>
    </location>
</feature>
<reference evidence="4 5" key="1">
    <citation type="submission" date="2019-11" db="EMBL/GenBank/DDBJ databases">
        <authorList>
            <person name="Zhang J."/>
            <person name="Sun C."/>
        </authorList>
    </citation>
    <scope>NUCLEOTIDE SEQUENCE [LARGE SCALE GENOMIC DNA]</scope>
    <source>
        <strain evidence="5">sp2</strain>
    </source>
</reference>
<evidence type="ECO:0000313" key="4">
    <source>
        <dbReference type="EMBL" id="QGT78794.1"/>
    </source>
</evidence>
<dbReference type="PANTHER" id="PTHR31005:SF8">
    <property type="entry name" value="DUF4139 DOMAIN-CONTAINING PROTEIN"/>
    <property type="match status" value="1"/>
</dbReference>
<sequence length="602" mass="65686">MPVSAGTTAARSSTVWPRRCASVVPAAACSTSCRTMADRAVAGRPRVPARRRAGALLLACSASWLGWAGGLQAASPEVDALIESVDDHAMGIDQLTVAPAGAWVSRSLTAESLANLDRTDASLLRRDPAEQGGRLWIGGLPADLDGDSLRVQGPRVDTESGIRLEREVVRETPRYQRLSERLEEVRADARVVAVELEENSLRRRIARDQLAALVPEDGEIAGLWKENGAVDTLMSRLSEERQALLERQARIDEDVDALQAALDELAGQPPGWQVGIALNGTDLEPGDEALHLAYRVANAGWEPIYRARLDTAERRIDWRMTARVHQQTGEDWPAVPMTLVTSDQRRFYPVPELLPLTIGFVDPEDGAPVQPLAKSSLMRADVAGMAEAARVEDETGFAARIAVNKPAAIPSGEGGVSLAVLDQGLDATMALRVAPQQSRDAVVVARFVPSIVNPLPAGRWEIHRDGQQQASTSRPALQPDEPVELSFGVDPRLVVDYQAPPDERAGHGLIGKVHQIERRRQVTVTSRHGEGVPVTVLMRMPTPLDADIVVEALAETDTPTERAFDDQKGVWAYQRELAPDEPWQIDFGYRVRWPEGKRITPF</sequence>
<dbReference type="Proteomes" id="UP000427716">
    <property type="component" value="Chromosome"/>
</dbReference>
<evidence type="ECO:0000259" key="3">
    <source>
        <dbReference type="Pfam" id="PF13600"/>
    </source>
</evidence>
<keyword evidence="5" id="KW-1185">Reference proteome</keyword>
<dbReference type="InterPro" id="IPR025554">
    <property type="entry name" value="DUF4140"/>
</dbReference>
<feature type="domain" description="DUF4140" evidence="3">
    <location>
        <begin position="96"/>
        <end position="206"/>
    </location>
</feature>
<dbReference type="NCBIfam" id="TIGR02231">
    <property type="entry name" value="mucoidy inhibitor MuiA family protein"/>
    <property type="match status" value="1"/>
</dbReference>
<evidence type="ECO:0000256" key="1">
    <source>
        <dbReference type="SAM" id="MobiDB-lite"/>
    </source>
</evidence>
<protein>
    <submittedName>
        <fullName evidence="4">Mucoidy inhibitor MuiA family protein</fullName>
    </submittedName>
</protein>
<dbReference type="AlphaFoldDB" id="A0A6I6D5M0"/>
<proteinExistence type="predicted"/>
<dbReference type="Pfam" id="PF13598">
    <property type="entry name" value="DUF4139"/>
    <property type="match status" value="1"/>
</dbReference>
<dbReference type="KEGG" id="ghl:GM160_07725"/>
<evidence type="ECO:0000259" key="2">
    <source>
        <dbReference type="Pfam" id="PF13598"/>
    </source>
</evidence>
<dbReference type="Pfam" id="PF13600">
    <property type="entry name" value="DUF4140"/>
    <property type="match status" value="1"/>
</dbReference>
<dbReference type="InterPro" id="IPR037291">
    <property type="entry name" value="DUF4139"/>
</dbReference>
<dbReference type="EMBL" id="CP046415">
    <property type="protein sequence ID" value="QGT78794.1"/>
    <property type="molecule type" value="Genomic_DNA"/>
</dbReference>
<name>A0A6I6D5M0_9GAMM</name>
<feature type="domain" description="DUF4139" evidence="2">
    <location>
        <begin position="290"/>
        <end position="595"/>
    </location>
</feature>
<accession>A0A6I6D5M0</accession>
<dbReference type="InterPro" id="IPR011935">
    <property type="entry name" value="CHP02231"/>
</dbReference>
<evidence type="ECO:0000313" key="5">
    <source>
        <dbReference type="Proteomes" id="UP000427716"/>
    </source>
</evidence>
<organism evidence="4 5">
    <name type="scientific">Guyparkeria halophila</name>
    <dbReference type="NCBI Taxonomy" id="47960"/>
    <lineage>
        <taxon>Bacteria</taxon>
        <taxon>Pseudomonadati</taxon>
        <taxon>Pseudomonadota</taxon>
        <taxon>Gammaproteobacteria</taxon>
        <taxon>Chromatiales</taxon>
        <taxon>Thioalkalibacteraceae</taxon>
        <taxon>Guyparkeria</taxon>
    </lineage>
</organism>